<evidence type="ECO:0000313" key="6">
    <source>
        <dbReference type="EMBL" id="GGC56393.1"/>
    </source>
</evidence>
<dbReference type="GO" id="GO:0046872">
    <property type="term" value="F:metal ion binding"/>
    <property type="evidence" value="ECO:0007669"/>
    <property type="project" value="UniProtKB-KW"/>
</dbReference>
<dbReference type="RefSeq" id="WP_188625495.1">
    <property type="nucleotide sequence ID" value="NZ_BMIL01000002.1"/>
</dbReference>
<dbReference type="InterPro" id="IPR037171">
    <property type="entry name" value="NagB/RpiA_transferase-like"/>
</dbReference>
<evidence type="ECO:0000256" key="3">
    <source>
        <dbReference type="ARBA" id="ARBA00022840"/>
    </source>
</evidence>
<dbReference type="NCBIfam" id="TIGR02727">
    <property type="entry name" value="MTHFS_bact"/>
    <property type="match status" value="1"/>
</dbReference>
<keyword evidence="3 4" id="KW-0067">ATP-binding</keyword>
<accession>A0A916U105</accession>
<gene>
    <name evidence="6" type="primary">ygfA</name>
    <name evidence="6" type="ORF">GCM10011387_07440</name>
</gene>
<dbReference type="GO" id="GO:0009396">
    <property type="term" value="P:folic acid-containing compound biosynthetic process"/>
    <property type="evidence" value="ECO:0007669"/>
    <property type="project" value="TreeGrafter"/>
</dbReference>
<evidence type="ECO:0000256" key="4">
    <source>
        <dbReference type="PIRSR" id="PIRSR006806-1"/>
    </source>
</evidence>
<dbReference type="EC" id="6.3.3.2" evidence="5"/>
<keyword evidence="5" id="KW-0460">Magnesium</keyword>
<dbReference type="InterPro" id="IPR024185">
    <property type="entry name" value="FTHF_cligase-like_sf"/>
</dbReference>
<comment type="catalytic activity">
    <reaction evidence="5">
        <text>(6S)-5-formyl-5,6,7,8-tetrahydrofolate + ATP = (6R)-5,10-methenyltetrahydrofolate + ADP + phosphate</text>
        <dbReference type="Rhea" id="RHEA:10488"/>
        <dbReference type="ChEBI" id="CHEBI:30616"/>
        <dbReference type="ChEBI" id="CHEBI:43474"/>
        <dbReference type="ChEBI" id="CHEBI:57455"/>
        <dbReference type="ChEBI" id="CHEBI:57457"/>
        <dbReference type="ChEBI" id="CHEBI:456216"/>
        <dbReference type="EC" id="6.3.3.2"/>
    </reaction>
</comment>
<dbReference type="PIRSF" id="PIRSF006806">
    <property type="entry name" value="FTHF_cligase"/>
    <property type="match status" value="1"/>
</dbReference>
<feature type="binding site" evidence="4">
    <location>
        <position position="55"/>
    </location>
    <ligand>
        <name>substrate</name>
    </ligand>
</feature>
<organism evidence="6 7">
    <name type="scientific">Pedobacter quisquiliarum</name>
    <dbReference type="NCBI Taxonomy" id="1834438"/>
    <lineage>
        <taxon>Bacteria</taxon>
        <taxon>Pseudomonadati</taxon>
        <taxon>Bacteroidota</taxon>
        <taxon>Sphingobacteriia</taxon>
        <taxon>Sphingobacteriales</taxon>
        <taxon>Sphingobacteriaceae</taxon>
        <taxon>Pedobacter</taxon>
    </lineage>
</organism>
<dbReference type="PANTHER" id="PTHR23407:SF1">
    <property type="entry name" value="5-FORMYLTETRAHYDROFOLATE CYCLO-LIGASE"/>
    <property type="match status" value="1"/>
</dbReference>
<evidence type="ECO:0000256" key="1">
    <source>
        <dbReference type="ARBA" id="ARBA00010638"/>
    </source>
</evidence>
<sequence>MKKSALRKQANLLRAQLDAEAIQSLSNQLLTQFSRLNFNGVKVLHIFLPIQEKNEPDTFLLIEWLRAHHPDIKIIVPKSDFSTFLMTHHVLGDHKELQKNAFNILEPQQGEEHKGDIDMVILPLLAFDSRGYRAGYGKGFYDRFLQGMDTLKVGLSLFDVSENIEDVNEHDLKLDLCITPGKLYDFRLPEA</sequence>
<feature type="binding site" evidence="4">
    <location>
        <begin position="133"/>
        <end position="141"/>
    </location>
    <ligand>
        <name>ATP</name>
        <dbReference type="ChEBI" id="CHEBI:30616"/>
    </ligand>
</feature>
<dbReference type="EMBL" id="BMIL01000002">
    <property type="protein sequence ID" value="GGC56393.1"/>
    <property type="molecule type" value="Genomic_DNA"/>
</dbReference>
<feature type="binding site" evidence="4">
    <location>
        <position position="48"/>
    </location>
    <ligand>
        <name>substrate</name>
    </ligand>
</feature>
<keyword evidence="2 4" id="KW-0547">Nucleotide-binding</keyword>
<dbReference type="GO" id="GO:0005524">
    <property type="term" value="F:ATP binding"/>
    <property type="evidence" value="ECO:0007669"/>
    <property type="project" value="UniProtKB-KW"/>
</dbReference>
<comment type="similarity">
    <text evidence="1 5">Belongs to the 5-formyltetrahydrofolate cyclo-ligase family.</text>
</comment>
<reference evidence="6" key="1">
    <citation type="journal article" date="2014" name="Int. J. Syst. Evol. Microbiol.">
        <title>Complete genome sequence of Corynebacterium casei LMG S-19264T (=DSM 44701T), isolated from a smear-ripened cheese.</title>
        <authorList>
            <consortium name="US DOE Joint Genome Institute (JGI-PGF)"/>
            <person name="Walter F."/>
            <person name="Albersmeier A."/>
            <person name="Kalinowski J."/>
            <person name="Ruckert C."/>
        </authorList>
    </citation>
    <scope>NUCLEOTIDE SEQUENCE</scope>
    <source>
        <strain evidence="6">CGMCC 1.15343</strain>
    </source>
</reference>
<keyword evidence="7" id="KW-1185">Reference proteome</keyword>
<dbReference type="GO" id="GO:0035999">
    <property type="term" value="P:tetrahydrofolate interconversion"/>
    <property type="evidence" value="ECO:0007669"/>
    <property type="project" value="TreeGrafter"/>
</dbReference>
<dbReference type="SUPFAM" id="SSF100950">
    <property type="entry name" value="NagB/RpiA/CoA transferase-like"/>
    <property type="match status" value="1"/>
</dbReference>
<feature type="binding site" evidence="4">
    <location>
        <begin position="3"/>
        <end position="7"/>
    </location>
    <ligand>
        <name>ATP</name>
        <dbReference type="ChEBI" id="CHEBI:30616"/>
    </ligand>
</feature>
<dbReference type="InterPro" id="IPR002698">
    <property type="entry name" value="FTHF_cligase"/>
</dbReference>
<dbReference type="GO" id="GO:0030272">
    <property type="term" value="F:5-formyltetrahydrofolate cyclo-ligase activity"/>
    <property type="evidence" value="ECO:0007669"/>
    <property type="project" value="UniProtKB-EC"/>
</dbReference>
<evidence type="ECO:0000256" key="2">
    <source>
        <dbReference type="ARBA" id="ARBA00022741"/>
    </source>
</evidence>
<protein>
    <recommendedName>
        <fullName evidence="5">5-formyltetrahydrofolate cyclo-ligase</fullName>
        <ecNumber evidence="5">6.3.3.2</ecNumber>
    </recommendedName>
</protein>
<dbReference type="PANTHER" id="PTHR23407">
    <property type="entry name" value="ATPASE INHIBITOR/5-FORMYLTETRAHYDROFOLATE CYCLO-LIGASE"/>
    <property type="match status" value="1"/>
</dbReference>
<name>A0A916U105_9SPHI</name>
<dbReference type="Proteomes" id="UP000651668">
    <property type="component" value="Unassembled WGS sequence"/>
</dbReference>
<dbReference type="Pfam" id="PF01812">
    <property type="entry name" value="5-FTHF_cyc-lig"/>
    <property type="match status" value="1"/>
</dbReference>
<evidence type="ECO:0000313" key="7">
    <source>
        <dbReference type="Proteomes" id="UP000651668"/>
    </source>
</evidence>
<comment type="caution">
    <text evidence="6">The sequence shown here is derived from an EMBL/GenBank/DDBJ whole genome shotgun (WGS) entry which is preliminary data.</text>
</comment>
<evidence type="ECO:0000256" key="5">
    <source>
        <dbReference type="RuleBase" id="RU361279"/>
    </source>
</evidence>
<dbReference type="Gene3D" id="3.40.50.10420">
    <property type="entry name" value="NagB/RpiA/CoA transferase-like"/>
    <property type="match status" value="1"/>
</dbReference>
<comment type="cofactor">
    <cofactor evidence="5">
        <name>Mg(2+)</name>
        <dbReference type="ChEBI" id="CHEBI:18420"/>
    </cofactor>
</comment>
<dbReference type="AlphaFoldDB" id="A0A916U105"/>
<reference evidence="6" key="2">
    <citation type="submission" date="2020-09" db="EMBL/GenBank/DDBJ databases">
        <authorList>
            <person name="Sun Q."/>
            <person name="Zhou Y."/>
        </authorList>
    </citation>
    <scope>NUCLEOTIDE SEQUENCE</scope>
    <source>
        <strain evidence="6">CGMCC 1.15343</strain>
    </source>
</reference>
<proteinExistence type="inferred from homology"/>
<keyword evidence="5" id="KW-0479">Metal-binding</keyword>